<feature type="domain" description="HNH nuclease" evidence="2">
    <location>
        <begin position="261"/>
        <end position="313"/>
    </location>
</feature>
<dbReference type="InterPro" id="IPR003615">
    <property type="entry name" value="HNH_nuc"/>
</dbReference>
<evidence type="ECO:0000256" key="1">
    <source>
        <dbReference type="SAM" id="MobiDB-lite"/>
    </source>
</evidence>
<feature type="compositionally biased region" description="Low complexity" evidence="1">
    <location>
        <begin position="378"/>
        <end position="387"/>
    </location>
</feature>
<dbReference type="Pfam" id="PF02720">
    <property type="entry name" value="DUF222"/>
    <property type="match status" value="1"/>
</dbReference>
<keyword evidence="4" id="KW-1185">Reference proteome</keyword>
<evidence type="ECO:0000313" key="4">
    <source>
        <dbReference type="Proteomes" id="UP000053405"/>
    </source>
</evidence>
<sequence>GLTGEKLDPALPASTTALAQGLIGREHILVIAQIMNKIPTTADPADRDTAETMLADAATTLDPGNLTAVGNRILAHLDPDGTLTDDTERQRRRGLSIQAQNRQLLSKIRATLTPLLRTTLETTLHLWAAPGMNNPQDPDSPHGTIDQPGLDQAALAAAAARDLRSHSQRQHDGLLAALSHLNSHTAAAANGNNITSQIVVTVSDEDLARGAGVAYTATGTRLPVSDLVALAADTTPYLAVFAGATSQILYLGRSRRTATKAQRLALFARDRGCTAPGCTQPFTRTQAHHMPDWAHGGHTDIDHLGGACGPHNRAGGTQPGTWETTILPTGPHTGRVAWRPAGHNTPWTTNPMFHPEKLAHPTPPGLPHRLATPPPHTPNTTGPPEAA</sequence>
<accession>L7LBJ3</accession>
<dbReference type="Proteomes" id="UP000053405">
    <property type="component" value="Unassembled WGS sequence"/>
</dbReference>
<dbReference type="RefSeq" id="WP_005942181.1">
    <property type="nucleotide sequence ID" value="NZ_ATVK01000057.1"/>
</dbReference>
<organism evidence="3 4">
    <name type="scientific">Gordonia hirsuta DSM 44140 = NBRC 16056</name>
    <dbReference type="NCBI Taxonomy" id="1121927"/>
    <lineage>
        <taxon>Bacteria</taxon>
        <taxon>Bacillati</taxon>
        <taxon>Actinomycetota</taxon>
        <taxon>Actinomycetes</taxon>
        <taxon>Mycobacteriales</taxon>
        <taxon>Gordoniaceae</taxon>
        <taxon>Gordonia</taxon>
    </lineage>
</organism>
<dbReference type="AlphaFoldDB" id="L7LBJ3"/>
<protein>
    <recommendedName>
        <fullName evidence="2">HNH nuclease domain-containing protein</fullName>
    </recommendedName>
</protein>
<dbReference type="InterPro" id="IPR003870">
    <property type="entry name" value="DUF222"/>
</dbReference>
<feature type="non-terminal residue" evidence="3">
    <location>
        <position position="1"/>
    </location>
</feature>
<reference evidence="3 4" key="1">
    <citation type="submission" date="2012-12" db="EMBL/GenBank/DDBJ databases">
        <title>Whole genome shotgun sequence of Gordonia hirsuta NBRC 16056.</title>
        <authorList>
            <person name="Isaki-Nakamura S."/>
            <person name="Hosoyama A."/>
            <person name="Tsuchikane K."/>
            <person name="Katsumata H."/>
            <person name="Baba S."/>
            <person name="Yamazaki S."/>
            <person name="Fujita N."/>
        </authorList>
    </citation>
    <scope>NUCLEOTIDE SEQUENCE [LARGE SCALE GENOMIC DNA]</scope>
    <source>
        <strain evidence="3 4">NBRC 16056</strain>
    </source>
</reference>
<dbReference type="EMBL" id="BANT01000036">
    <property type="protein sequence ID" value="GAC58304.1"/>
    <property type="molecule type" value="Genomic_DNA"/>
</dbReference>
<dbReference type="eggNOG" id="COG1403">
    <property type="taxonomic scope" value="Bacteria"/>
</dbReference>
<dbReference type="OrthoDB" id="3513062at2"/>
<name>L7LBJ3_9ACTN</name>
<dbReference type="STRING" id="1121927.GOHSU_36_00480"/>
<feature type="region of interest" description="Disordered" evidence="1">
    <location>
        <begin position="351"/>
        <end position="387"/>
    </location>
</feature>
<dbReference type="SMART" id="SM00507">
    <property type="entry name" value="HNHc"/>
    <property type="match status" value="1"/>
</dbReference>
<comment type="caution">
    <text evidence="3">The sequence shown here is derived from an EMBL/GenBank/DDBJ whole genome shotgun (WGS) entry which is preliminary data.</text>
</comment>
<feature type="compositionally biased region" description="Pro residues" evidence="1">
    <location>
        <begin position="361"/>
        <end position="377"/>
    </location>
</feature>
<gene>
    <name evidence="3" type="ORF">GOHSU_36_00480</name>
</gene>
<evidence type="ECO:0000259" key="2">
    <source>
        <dbReference type="SMART" id="SM00507"/>
    </source>
</evidence>
<proteinExistence type="predicted"/>
<dbReference type="CDD" id="cd00085">
    <property type="entry name" value="HNHc"/>
    <property type="match status" value="1"/>
</dbReference>
<evidence type="ECO:0000313" key="3">
    <source>
        <dbReference type="EMBL" id="GAC58304.1"/>
    </source>
</evidence>